<dbReference type="EMBL" id="AWUE01023379">
    <property type="protein sequence ID" value="OMO53987.1"/>
    <property type="molecule type" value="Genomic_DNA"/>
</dbReference>
<dbReference type="Proteomes" id="UP000187203">
    <property type="component" value="Unassembled WGS sequence"/>
</dbReference>
<feature type="domain" description="Reverse transcriptase zinc-binding" evidence="1">
    <location>
        <begin position="18"/>
        <end position="92"/>
    </location>
</feature>
<evidence type="ECO:0000313" key="2">
    <source>
        <dbReference type="EMBL" id="OMO53987.1"/>
    </source>
</evidence>
<accession>A0A1R3G7F1</accession>
<reference evidence="3" key="1">
    <citation type="submission" date="2013-09" db="EMBL/GenBank/DDBJ databases">
        <title>Corchorus olitorius genome sequencing.</title>
        <authorList>
            <person name="Alam M."/>
            <person name="Haque M.S."/>
            <person name="Islam M.S."/>
            <person name="Emdad E.M."/>
            <person name="Islam M.M."/>
            <person name="Ahmed B."/>
            <person name="Halim A."/>
            <person name="Hossen Q.M.M."/>
            <person name="Hossain M.Z."/>
            <person name="Ahmed R."/>
            <person name="Khan M.M."/>
            <person name="Islam R."/>
            <person name="Rashid M.M."/>
            <person name="Khan S.A."/>
            <person name="Rahman M.S."/>
            <person name="Alam M."/>
            <person name="Yahiya A.S."/>
            <person name="Khan M.S."/>
            <person name="Azam M.S."/>
            <person name="Haque T."/>
            <person name="Lashkar M.Z.H."/>
            <person name="Akhand A.I."/>
            <person name="Morshed G."/>
            <person name="Roy S."/>
            <person name="Uddin K.S."/>
            <person name="Rabeya T."/>
            <person name="Hossain A.S."/>
            <person name="Chowdhury A."/>
            <person name="Snigdha A.R."/>
            <person name="Mortoza M.S."/>
            <person name="Matin S.A."/>
            <person name="Hoque S.M.E."/>
            <person name="Islam M.K."/>
            <person name="Roy D.K."/>
            <person name="Haider R."/>
            <person name="Moosa M.M."/>
            <person name="Elias S.M."/>
            <person name="Hasan A.M."/>
            <person name="Jahan S."/>
            <person name="Shafiuddin M."/>
            <person name="Mahmood N."/>
            <person name="Shommy N.S."/>
        </authorList>
    </citation>
    <scope>NUCLEOTIDE SEQUENCE [LARGE SCALE GENOMIC DNA]</scope>
    <source>
        <strain evidence="3">cv. O-4</strain>
    </source>
</reference>
<comment type="caution">
    <text evidence="2">The sequence shown here is derived from an EMBL/GenBank/DDBJ whole genome shotgun (WGS) entry which is preliminary data.</text>
</comment>
<gene>
    <name evidence="2" type="ORF">COLO4_36608</name>
</gene>
<dbReference type="OrthoDB" id="1752219at2759"/>
<protein>
    <recommendedName>
        <fullName evidence="1">Reverse transcriptase zinc-binding domain-containing protein</fullName>
    </recommendedName>
</protein>
<evidence type="ECO:0000259" key="1">
    <source>
        <dbReference type="Pfam" id="PF13966"/>
    </source>
</evidence>
<dbReference type="InterPro" id="IPR026960">
    <property type="entry name" value="RVT-Znf"/>
</dbReference>
<evidence type="ECO:0000313" key="3">
    <source>
        <dbReference type="Proteomes" id="UP000187203"/>
    </source>
</evidence>
<dbReference type="AlphaFoldDB" id="A0A1R3G7F1"/>
<dbReference type="Pfam" id="PF13966">
    <property type="entry name" value="zf-RVT"/>
    <property type="match status" value="1"/>
</dbReference>
<proteinExistence type="predicted"/>
<sequence length="115" mass="13555">MLETRDRRIWRYTANGIFNTQSAYLALVDDELDGSNGDWRWLWKIAAPARWLHFIWLVQRGRLLTNSLWASWGMGDAACRLWSCRRVDFAHHGMIAHMPIRMKGALHRDVMETLD</sequence>
<name>A0A1R3G7F1_9ROSI</name>
<organism evidence="2 3">
    <name type="scientific">Corchorus olitorius</name>
    <dbReference type="NCBI Taxonomy" id="93759"/>
    <lineage>
        <taxon>Eukaryota</taxon>
        <taxon>Viridiplantae</taxon>
        <taxon>Streptophyta</taxon>
        <taxon>Embryophyta</taxon>
        <taxon>Tracheophyta</taxon>
        <taxon>Spermatophyta</taxon>
        <taxon>Magnoliopsida</taxon>
        <taxon>eudicotyledons</taxon>
        <taxon>Gunneridae</taxon>
        <taxon>Pentapetalae</taxon>
        <taxon>rosids</taxon>
        <taxon>malvids</taxon>
        <taxon>Malvales</taxon>
        <taxon>Malvaceae</taxon>
        <taxon>Grewioideae</taxon>
        <taxon>Apeibeae</taxon>
        <taxon>Corchorus</taxon>
    </lineage>
</organism>
<keyword evidence="3" id="KW-1185">Reference proteome</keyword>